<organism evidence="1 2">
    <name type="scientific">Rhizobium pisi</name>
    <dbReference type="NCBI Taxonomy" id="574561"/>
    <lineage>
        <taxon>Bacteria</taxon>
        <taxon>Pseudomonadati</taxon>
        <taxon>Pseudomonadota</taxon>
        <taxon>Alphaproteobacteria</taxon>
        <taxon>Hyphomicrobiales</taxon>
        <taxon>Rhizobiaceae</taxon>
        <taxon>Rhizobium/Agrobacterium group</taxon>
        <taxon>Rhizobium</taxon>
    </lineage>
</organism>
<keyword evidence="2" id="KW-1185">Reference proteome</keyword>
<sequence length="34" mass="3893">MNIDDLKRFAPALVCRDMSVRSGRPHGQPMAERH</sequence>
<evidence type="ECO:0000313" key="1">
    <source>
        <dbReference type="EMBL" id="MBB3133892.1"/>
    </source>
</evidence>
<name>A0A7W5FYK3_9HYPH</name>
<reference evidence="1 2" key="1">
    <citation type="submission" date="2020-08" db="EMBL/GenBank/DDBJ databases">
        <title>Genomic Encyclopedia of Type Strains, Phase III (KMG-III): the genomes of soil and plant-associated and newly described type strains.</title>
        <authorList>
            <person name="Whitman W."/>
        </authorList>
    </citation>
    <scope>NUCLEOTIDE SEQUENCE [LARGE SCALE GENOMIC DNA]</scope>
    <source>
        <strain evidence="1 2">CECT 4113</strain>
    </source>
</reference>
<proteinExistence type="predicted"/>
<dbReference type="AlphaFoldDB" id="A0A7W5FYK3"/>
<gene>
    <name evidence="1" type="ORF">FHS26_001605</name>
</gene>
<comment type="caution">
    <text evidence="1">The sequence shown here is derived from an EMBL/GenBank/DDBJ whole genome shotgun (WGS) entry which is preliminary data.</text>
</comment>
<protein>
    <submittedName>
        <fullName evidence="1">Uncharacterized protein</fullName>
    </submittedName>
</protein>
<evidence type="ECO:0000313" key="2">
    <source>
        <dbReference type="Proteomes" id="UP000518315"/>
    </source>
</evidence>
<accession>A0A7W5FYK3</accession>
<dbReference type="EMBL" id="JACHXH010000004">
    <property type="protein sequence ID" value="MBB3133892.1"/>
    <property type="molecule type" value="Genomic_DNA"/>
</dbReference>
<dbReference type="Proteomes" id="UP000518315">
    <property type="component" value="Unassembled WGS sequence"/>
</dbReference>